<feature type="region of interest" description="Disordered" evidence="1">
    <location>
        <begin position="423"/>
        <end position="443"/>
    </location>
</feature>
<name>A0AAE0BER4_9CHLO</name>
<keyword evidence="4" id="KW-1185">Reference proteome</keyword>
<feature type="region of interest" description="Disordered" evidence="1">
    <location>
        <begin position="61"/>
        <end position="83"/>
    </location>
</feature>
<evidence type="ECO:0000256" key="2">
    <source>
        <dbReference type="SAM" id="Phobius"/>
    </source>
</evidence>
<dbReference type="Proteomes" id="UP001190700">
    <property type="component" value="Unassembled WGS sequence"/>
</dbReference>
<gene>
    <name evidence="3" type="ORF">CYMTET_55420</name>
</gene>
<accession>A0AAE0BER4</accession>
<feature type="region of interest" description="Disordered" evidence="1">
    <location>
        <begin position="1"/>
        <end position="25"/>
    </location>
</feature>
<proteinExistence type="predicted"/>
<evidence type="ECO:0000256" key="1">
    <source>
        <dbReference type="SAM" id="MobiDB-lite"/>
    </source>
</evidence>
<evidence type="ECO:0000313" key="3">
    <source>
        <dbReference type="EMBL" id="KAK3234319.1"/>
    </source>
</evidence>
<keyword evidence="2" id="KW-0472">Membrane</keyword>
<reference evidence="3 4" key="1">
    <citation type="journal article" date="2015" name="Genome Biol. Evol.">
        <title>Comparative Genomics of a Bacterivorous Green Alga Reveals Evolutionary Causalities and Consequences of Phago-Mixotrophic Mode of Nutrition.</title>
        <authorList>
            <person name="Burns J.A."/>
            <person name="Paasch A."/>
            <person name="Narechania A."/>
            <person name="Kim E."/>
        </authorList>
    </citation>
    <scope>NUCLEOTIDE SEQUENCE [LARGE SCALE GENOMIC DNA]</scope>
    <source>
        <strain evidence="3 4">PLY_AMNH</strain>
    </source>
</reference>
<feature type="compositionally biased region" description="Polar residues" evidence="1">
    <location>
        <begin position="63"/>
        <end position="76"/>
    </location>
</feature>
<dbReference type="EMBL" id="LGRX02035512">
    <property type="protein sequence ID" value="KAK3234319.1"/>
    <property type="molecule type" value="Genomic_DNA"/>
</dbReference>
<feature type="region of interest" description="Disordered" evidence="1">
    <location>
        <begin position="591"/>
        <end position="613"/>
    </location>
</feature>
<feature type="compositionally biased region" description="Basic and acidic residues" evidence="1">
    <location>
        <begin position="427"/>
        <end position="440"/>
    </location>
</feature>
<feature type="compositionally biased region" description="Low complexity" evidence="1">
    <location>
        <begin position="15"/>
        <end position="25"/>
    </location>
</feature>
<feature type="compositionally biased region" description="Polar residues" evidence="1">
    <location>
        <begin position="1"/>
        <end position="14"/>
    </location>
</feature>
<comment type="caution">
    <text evidence="3">The sequence shown here is derived from an EMBL/GenBank/DDBJ whole genome shotgun (WGS) entry which is preliminary data.</text>
</comment>
<feature type="transmembrane region" description="Helical" evidence="2">
    <location>
        <begin position="969"/>
        <end position="992"/>
    </location>
</feature>
<organism evidence="3 4">
    <name type="scientific">Cymbomonas tetramitiformis</name>
    <dbReference type="NCBI Taxonomy" id="36881"/>
    <lineage>
        <taxon>Eukaryota</taxon>
        <taxon>Viridiplantae</taxon>
        <taxon>Chlorophyta</taxon>
        <taxon>Pyramimonadophyceae</taxon>
        <taxon>Pyramimonadales</taxon>
        <taxon>Pyramimonadaceae</taxon>
        <taxon>Cymbomonas</taxon>
    </lineage>
</organism>
<keyword evidence="2" id="KW-1133">Transmembrane helix</keyword>
<feature type="region of interest" description="Disordered" evidence="1">
    <location>
        <begin position="1232"/>
        <end position="1260"/>
    </location>
</feature>
<feature type="region of interest" description="Disordered" evidence="1">
    <location>
        <begin position="108"/>
        <end position="151"/>
    </location>
</feature>
<feature type="transmembrane region" description="Helical" evidence="2">
    <location>
        <begin position="935"/>
        <end position="957"/>
    </location>
</feature>
<protein>
    <submittedName>
        <fullName evidence="3">Uncharacterized protein</fullName>
    </submittedName>
</protein>
<feature type="region of interest" description="Disordered" evidence="1">
    <location>
        <begin position="627"/>
        <end position="650"/>
    </location>
</feature>
<sequence length="1341" mass="147495">MATLPSRWSRTFYATSPSTTPTRGSSITRLLQFARRRSGVTNRQTPLSFAEFERLYCEPAEPTQPQAHPTDAQPSGSYHAVAPPNAAPETVVHFHSYATTNEDYPTYEDFASADASDPASPPHPPTTDTYSADSVQQPAHDPPATEPRTLDPVIPEWPRPGYFDASGHLPHLAHASLRNIPPEDLAEKLLEQPCTMFYYQYWIDDIAQGAPPAVSLVAYDQRNTGVTIARKQITDWPTPITDSNDTLHAKHNCARDGRRTMLEGTPAPDHPNRLHTLSKAIEKLDDRVDLFQALYHKIQDQEPTLLAYCTEEPPHAMFVGVRLLPQDDVAALKYPRRSDDDIGLRDITMVSLLTPVAPWVEQLMLRLQQDLQQPFGSHRPLAPFPPGTIPAPNPRWPGYNNPGYAHTDYTSIEGAPTFVITSSLDSDTNRSKSVDDSVHDSDDDVEMEVEQPARSVPWYLQHLPLSTPPAIKNYEEADAFDFQSSKWPAPAGIIFNQGDYDKYLHAQEHVLQVKQEYNEIDHLIHTTEPPTDGSHRITYNGMPLRCTGREVRRVEPDADGYARCCIVHRRMEAQVIIQVADKIWKGISTTSVNTDADTSNDEDDNAGAASNTEVANTTVSCMARTRMGNQPMPASFTRTGSPGGHSGELTAPVAMRSRPPAQDAAPTQAAHVVPHQEHDAAQMLMEASYTEEALESCLSASASISDTQRVPKEEVVRLTTKGAASKSTEHARFFERTAICYTIFNNDAKRGMLFFNQRSGVFQQHRCIIVDTGSMVLVMNRRHVQSLGLRTRPGSTIVDTSLGSAGTQTHQSWNSGELMIVASPGTSHEIVVVDVPGISPDADVKFDVLLSVQVMHAMSAGILPAVPGRGAALVYHPHNGSGDFTSKAYLPLRTLKPSNEVDDSYFSAHTCADNEVNNTIIHDVQQPRQPNNKPLYVMALLCVLLASFFTSASGALLDHQQDSKTGTYHATPMTMAMMCLCSIAALCSLFTAHSWTRRINPNHADATANDATPASWNAWASYSGQDAWRQIINPRFRSHQCAVSGTKIVMVANCYRPAAHLPQTIQQQVTTLMLINTIKVAQGFMPMTWDLFISQRQRMVHTPRFRIDHAAPSHVPTATRARTYNDARANTGIPVAQSAGHRHQSRRHGRSPPLPTWSLAVLCLACIACPSAAQVTNHDTNSPVETFIVSPLMETAVTFHTALATAVAMAATLTAILIAVIFACRSSRSTTPTLARSDSATSLAHQQQQYTGNGTEMHPSQDTRRLYLQMDGVYTVCSVEQAPRNSSTWARARFPGATNLTWVDKHRLAPYHHGMAGRSAASFIPDGATLLSRPTPPTYSP</sequence>
<evidence type="ECO:0000313" key="4">
    <source>
        <dbReference type="Proteomes" id="UP001190700"/>
    </source>
</evidence>
<feature type="transmembrane region" description="Helical" evidence="2">
    <location>
        <begin position="1202"/>
        <end position="1224"/>
    </location>
</feature>
<feature type="compositionally biased region" description="Polar residues" evidence="1">
    <location>
        <begin position="1232"/>
        <end position="1258"/>
    </location>
</feature>
<keyword evidence="2" id="KW-0812">Transmembrane</keyword>